<feature type="non-terminal residue" evidence="3">
    <location>
        <position position="101"/>
    </location>
</feature>
<feature type="domain" description="EB" evidence="2">
    <location>
        <begin position="60"/>
        <end position="97"/>
    </location>
</feature>
<dbReference type="PANTHER" id="PTHR46339">
    <property type="entry name" value="PROTEIN CBG15282-RELATED"/>
    <property type="match status" value="1"/>
</dbReference>
<dbReference type="OrthoDB" id="5845745at2759"/>
<dbReference type="Pfam" id="PF01683">
    <property type="entry name" value="EB"/>
    <property type="match status" value="1"/>
</dbReference>
<evidence type="ECO:0000313" key="4">
    <source>
        <dbReference type="Proteomes" id="UP000271889"/>
    </source>
</evidence>
<protein>
    <recommendedName>
        <fullName evidence="2">EB domain-containing protein</fullName>
    </recommendedName>
</protein>
<dbReference type="InterPro" id="IPR053014">
    <property type="entry name" value="Cuticle_assoc_divergent"/>
</dbReference>
<sequence length="101" mass="11218">MRTLIFLLYTIILVSAVSTQEQYERRNRRNTSGSSLVGEVCSFNTDCQRGMFCGGGLCQCLSNFVAIEKHCWPKINPGESGCVERKQCDAVWPEAICSMSG</sequence>
<organism evidence="3 4">
    <name type="scientific">Cylicostephanus goldi</name>
    <name type="common">Nematode worm</name>
    <dbReference type="NCBI Taxonomy" id="71465"/>
    <lineage>
        <taxon>Eukaryota</taxon>
        <taxon>Metazoa</taxon>
        <taxon>Ecdysozoa</taxon>
        <taxon>Nematoda</taxon>
        <taxon>Chromadorea</taxon>
        <taxon>Rhabditida</taxon>
        <taxon>Rhabditina</taxon>
        <taxon>Rhabditomorpha</taxon>
        <taxon>Strongyloidea</taxon>
        <taxon>Strongylidae</taxon>
        <taxon>Cylicostephanus</taxon>
    </lineage>
</organism>
<dbReference type="AlphaFoldDB" id="A0A3P6SNQ5"/>
<dbReference type="Proteomes" id="UP000271889">
    <property type="component" value="Unassembled WGS sequence"/>
</dbReference>
<dbReference type="EMBL" id="UYRV01009618">
    <property type="protein sequence ID" value="VDK56714.1"/>
    <property type="molecule type" value="Genomic_DNA"/>
</dbReference>
<keyword evidence="1" id="KW-0732">Signal</keyword>
<evidence type="ECO:0000259" key="2">
    <source>
        <dbReference type="Pfam" id="PF01683"/>
    </source>
</evidence>
<evidence type="ECO:0000313" key="3">
    <source>
        <dbReference type="EMBL" id="VDK56714.1"/>
    </source>
</evidence>
<name>A0A3P6SNQ5_CYLGO</name>
<accession>A0A3P6SNQ5</accession>
<dbReference type="PANTHER" id="PTHR46339:SF4">
    <property type="entry name" value="BPTI_KUNITZ INHIBITOR DOMAIN-CONTAINING PROTEIN"/>
    <property type="match status" value="1"/>
</dbReference>
<keyword evidence="4" id="KW-1185">Reference proteome</keyword>
<proteinExistence type="predicted"/>
<feature type="signal peptide" evidence="1">
    <location>
        <begin position="1"/>
        <end position="16"/>
    </location>
</feature>
<evidence type="ECO:0000256" key="1">
    <source>
        <dbReference type="SAM" id="SignalP"/>
    </source>
</evidence>
<reference evidence="3 4" key="1">
    <citation type="submission" date="2018-11" db="EMBL/GenBank/DDBJ databases">
        <authorList>
            <consortium name="Pathogen Informatics"/>
        </authorList>
    </citation>
    <scope>NUCLEOTIDE SEQUENCE [LARGE SCALE GENOMIC DNA]</scope>
</reference>
<gene>
    <name evidence="3" type="ORF">CGOC_LOCUS3744</name>
</gene>
<feature type="chain" id="PRO_5018084990" description="EB domain-containing protein" evidence="1">
    <location>
        <begin position="17"/>
        <end position="101"/>
    </location>
</feature>
<dbReference type="InterPro" id="IPR006149">
    <property type="entry name" value="EB_dom"/>
</dbReference>